<dbReference type="EMBL" id="CP012023">
    <property type="protein sequence ID" value="ALI55032.1"/>
    <property type="molecule type" value="Genomic_DNA"/>
</dbReference>
<gene>
    <name evidence="1" type="ORF">IMCC12053_1084</name>
</gene>
<protein>
    <submittedName>
        <fullName evidence="1">Uncharacterized protein</fullName>
    </submittedName>
</protein>
<dbReference type="Proteomes" id="UP000064920">
    <property type="component" value="Chromosome"/>
</dbReference>
<evidence type="ECO:0000313" key="2">
    <source>
        <dbReference type="Proteomes" id="UP000064920"/>
    </source>
</evidence>
<name>A0A0P0A906_9RHOB</name>
<organism evidence="1 2">
    <name type="scientific">Celeribacter marinus</name>
    <dbReference type="NCBI Taxonomy" id="1397108"/>
    <lineage>
        <taxon>Bacteria</taxon>
        <taxon>Pseudomonadati</taxon>
        <taxon>Pseudomonadota</taxon>
        <taxon>Alphaproteobacteria</taxon>
        <taxon>Rhodobacterales</taxon>
        <taxon>Roseobacteraceae</taxon>
        <taxon>Celeribacter</taxon>
    </lineage>
</organism>
<dbReference type="KEGG" id="cmar:IMCC12053_1084"/>
<evidence type="ECO:0000313" key="1">
    <source>
        <dbReference type="EMBL" id="ALI55032.1"/>
    </source>
</evidence>
<keyword evidence="2" id="KW-1185">Reference proteome</keyword>
<dbReference type="AlphaFoldDB" id="A0A0P0A906"/>
<accession>A0A0P0A906</accession>
<sequence>MGLTRIKVRMPKAMVFSPYALRASPDTAPHRRLNNRSKR</sequence>
<dbReference type="STRING" id="1397108.IMCC12053_1084"/>
<dbReference type="PATRIC" id="fig|1397108.4.peg.1111"/>
<reference evidence="2" key="1">
    <citation type="submission" date="2015-05" db="EMBL/GenBank/DDBJ databases">
        <authorList>
            <person name="Oh H.-M."/>
            <person name="Yang J.-A."/>
            <person name="Cho J.-C."/>
            <person name="Kang I."/>
        </authorList>
    </citation>
    <scope>NUCLEOTIDE SEQUENCE [LARGE SCALE GENOMIC DNA]</scope>
    <source>
        <strain evidence="2">IMCC 12053</strain>
    </source>
</reference>
<proteinExistence type="predicted"/>